<proteinExistence type="predicted"/>
<dbReference type="InterPro" id="IPR010982">
    <property type="entry name" value="Lambda_DNA-bd_dom_sf"/>
</dbReference>
<protein>
    <submittedName>
        <fullName evidence="6">Unannotated protein</fullName>
    </submittedName>
</protein>
<dbReference type="PROSITE" id="PS50943">
    <property type="entry name" value="HTH_CROC1"/>
    <property type="match status" value="1"/>
</dbReference>
<evidence type="ECO:0000313" key="3">
    <source>
        <dbReference type="EMBL" id="CAB4775138.1"/>
    </source>
</evidence>
<dbReference type="CDD" id="cd00093">
    <property type="entry name" value="HTH_XRE"/>
    <property type="match status" value="1"/>
</dbReference>
<dbReference type="EMBL" id="CAFARE010000015">
    <property type="protein sequence ID" value="CAB4838451.1"/>
    <property type="molecule type" value="Genomic_DNA"/>
</dbReference>
<dbReference type="EMBL" id="CAEZYI010000034">
    <property type="protein sequence ID" value="CAB4720996.1"/>
    <property type="molecule type" value="Genomic_DNA"/>
</dbReference>
<evidence type="ECO:0000313" key="2">
    <source>
        <dbReference type="EMBL" id="CAB4720996.1"/>
    </source>
</evidence>
<dbReference type="InterPro" id="IPR037664">
    <property type="entry name" value="BldD_C"/>
</dbReference>
<evidence type="ECO:0000313" key="6">
    <source>
        <dbReference type="EMBL" id="CAB5075497.1"/>
    </source>
</evidence>
<gene>
    <name evidence="2" type="ORF">UFOPK2662_00710</name>
    <name evidence="3" type="ORF">UFOPK2942_00319</name>
    <name evidence="4" type="ORF">UFOPK3232_00578</name>
    <name evidence="5" type="ORF">UFOPK4242_00160</name>
    <name evidence="6" type="ORF">UFOPK4382_00828</name>
</gene>
<dbReference type="GO" id="GO:0045892">
    <property type="term" value="P:negative regulation of DNA-templated transcription"/>
    <property type="evidence" value="ECO:0007669"/>
    <property type="project" value="InterPro"/>
</dbReference>
<dbReference type="Pfam" id="PF01381">
    <property type="entry name" value="HTH_3"/>
    <property type="match status" value="1"/>
</dbReference>
<evidence type="ECO:0000313" key="5">
    <source>
        <dbReference type="EMBL" id="CAB5039507.1"/>
    </source>
</evidence>
<dbReference type="AlphaFoldDB" id="A0A6J7VHK2"/>
<evidence type="ECO:0000259" key="1">
    <source>
        <dbReference type="PROSITE" id="PS50943"/>
    </source>
</evidence>
<sequence>MHTTTQTISARLRSLRLSKNLSLRDVQILSNGRIPAVVLGSYERGDRSLSVSRAIQIAEIYQMPLTYLLSEPKRVLETQSYCVIDLRRLRLLISERSLIANDDELMRAIITFISAIVELRNDWNGEVLSIRESDVKLVALASGSDCESIVVELERNELLIKLER</sequence>
<dbReference type="InterPro" id="IPR038099">
    <property type="entry name" value="BldD-like_C_sf"/>
</dbReference>
<organism evidence="6">
    <name type="scientific">freshwater metagenome</name>
    <dbReference type="NCBI Taxonomy" id="449393"/>
    <lineage>
        <taxon>unclassified sequences</taxon>
        <taxon>metagenomes</taxon>
        <taxon>ecological metagenomes</taxon>
    </lineage>
</organism>
<dbReference type="EMBL" id="CAFAAA010000005">
    <property type="protein sequence ID" value="CAB4775138.1"/>
    <property type="molecule type" value="Genomic_DNA"/>
</dbReference>
<dbReference type="SUPFAM" id="SSF47413">
    <property type="entry name" value="lambda repressor-like DNA-binding domains"/>
    <property type="match status" value="1"/>
</dbReference>
<dbReference type="Pfam" id="PF21179">
    <property type="entry name" value="BldD-like_C"/>
    <property type="match status" value="1"/>
</dbReference>
<dbReference type="InterPro" id="IPR001387">
    <property type="entry name" value="Cro/C1-type_HTH"/>
</dbReference>
<dbReference type="GO" id="GO:0003677">
    <property type="term" value="F:DNA binding"/>
    <property type="evidence" value="ECO:0007669"/>
    <property type="project" value="InterPro"/>
</dbReference>
<accession>A0A6J7VHK2</accession>
<dbReference type="Gene3D" id="1.10.260.40">
    <property type="entry name" value="lambda repressor-like DNA-binding domains"/>
    <property type="match status" value="1"/>
</dbReference>
<dbReference type="EMBL" id="CAFBRA010000049">
    <property type="protein sequence ID" value="CAB5075497.1"/>
    <property type="molecule type" value="Genomic_DNA"/>
</dbReference>
<name>A0A6J7VHK2_9ZZZZ</name>
<reference evidence="6" key="1">
    <citation type="submission" date="2020-05" db="EMBL/GenBank/DDBJ databases">
        <authorList>
            <person name="Chiriac C."/>
            <person name="Salcher M."/>
            <person name="Ghai R."/>
            <person name="Kavagutti S V."/>
        </authorList>
    </citation>
    <scope>NUCLEOTIDE SEQUENCE</scope>
</reference>
<dbReference type="EMBL" id="CAFBQC010000003">
    <property type="protein sequence ID" value="CAB5039507.1"/>
    <property type="molecule type" value="Genomic_DNA"/>
</dbReference>
<dbReference type="SMART" id="SM00530">
    <property type="entry name" value="HTH_XRE"/>
    <property type="match status" value="1"/>
</dbReference>
<evidence type="ECO:0000313" key="4">
    <source>
        <dbReference type="EMBL" id="CAB4838451.1"/>
    </source>
</evidence>
<dbReference type="Gene3D" id="1.10.10.1930">
    <property type="match status" value="1"/>
</dbReference>
<feature type="domain" description="HTH cro/C1-type" evidence="1">
    <location>
        <begin position="12"/>
        <end position="68"/>
    </location>
</feature>